<evidence type="ECO:0000259" key="7">
    <source>
        <dbReference type="Pfam" id="PF06305"/>
    </source>
</evidence>
<dbReference type="GO" id="GO:0005886">
    <property type="term" value="C:plasma membrane"/>
    <property type="evidence" value="ECO:0007669"/>
    <property type="project" value="InterPro"/>
</dbReference>
<evidence type="ECO:0000256" key="5">
    <source>
        <dbReference type="SAM" id="MobiDB-lite"/>
    </source>
</evidence>
<feature type="domain" description="Lipopolysaccharide assembly protein A" evidence="7">
    <location>
        <begin position="71"/>
        <end position="128"/>
    </location>
</feature>
<evidence type="ECO:0000256" key="1">
    <source>
        <dbReference type="ARBA" id="ARBA00022475"/>
    </source>
</evidence>
<feature type="region of interest" description="Disordered" evidence="5">
    <location>
        <begin position="1"/>
        <end position="39"/>
    </location>
</feature>
<evidence type="ECO:0000313" key="8">
    <source>
        <dbReference type="EMBL" id="PFG17786.1"/>
    </source>
</evidence>
<dbReference type="Proteomes" id="UP000226079">
    <property type="component" value="Unassembled WGS sequence"/>
</dbReference>
<dbReference type="Pfam" id="PF06305">
    <property type="entry name" value="LapA_dom"/>
    <property type="match status" value="1"/>
</dbReference>
<evidence type="ECO:0000256" key="2">
    <source>
        <dbReference type="ARBA" id="ARBA00022692"/>
    </source>
</evidence>
<organism evidence="8 9">
    <name type="scientific">Propionicimonas paludicola</name>
    <dbReference type="NCBI Taxonomy" id="185243"/>
    <lineage>
        <taxon>Bacteria</taxon>
        <taxon>Bacillati</taxon>
        <taxon>Actinomycetota</taxon>
        <taxon>Actinomycetes</taxon>
        <taxon>Propionibacteriales</taxon>
        <taxon>Nocardioidaceae</taxon>
        <taxon>Propionicimonas</taxon>
    </lineage>
</organism>
<sequence length="130" mass="13644">MPSYPEDRPVRAVPEDVQPTPSPTLAAPLTPIPAPAPRPAPARARNLSGTAWTALVVGVVALVFILIFVLQNNVPTQITLLAWTFSLPVGIAALFAAIAGALITAGVGTVRMIVLGRSVRHLRRDAARAN</sequence>
<keyword evidence="3 6" id="KW-1133">Transmembrane helix</keyword>
<comment type="caution">
    <text evidence="8">The sequence shown here is derived from an EMBL/GenBank/DDBJ whole genome shotgun (WGS) entry which is preliminary data.</text>
</comment>
<protein>
    <submittedName>
        <fullName evidence="8">Putative integral membrane protein</fullName>
    </submittedName>
</protein>
<evidence type="ECO:0000313" key="9">
    <source>
        <dbReference type="Proteomes" id="UP000226079"/>
    </source>
</evidence>
<dbReference type="AlphaFoldDB" id="A0A2A9CUH2"/>
<dbReference type="InterPro" id="IPR010445">
    <property type="entry name" value="LapA_dom"/>
</dbReference>
<keyword evidence="2 6" id="KW-0812">Transmembrane</keyword>
<dbReference type="EMBL" id="PDJC01000001">
    <property type="protein sequence ID" value="PFG17786.1"/>
    <property type="molecule type" value="Genomic_DNA"/>
</dbReference>
<evidence type="ECO:0000256" key="3">
    <source>
        <dbReference type="ARBA" id="ARBA00022989"/>
    </source>
</evidence>
<accession>A0A2A9CUH2</accession>
<dbReference type="RefSeq" id="WP_098461188.1">
    <property type="nucleotide sequence ID" value="NZ_PDJC01000001.1"/>
</dbReference>
<feature type="transmembrane region" description="Helical" evidence="6">
    <location>
        <begin position="90"/>
        <end position="114"/>
    </location>
</feature>
<feature type="compositionally biased region" description="Basic and acidic residues" evidence="5">
    <location>
        <begin position="1"/>
        <end position="14"/>
    </location>
</feature>
<gene>
    <name evidence="8" type="ORF">ATK74_2362</name>
</gene>
<keyword evidence="9" id="KW-1185">Reference proteome</keyword>
<keyword evidence="4 6" id="KW-0472">Membrane</keyword>
<proteinExistence type="predicted"/>
<feature type="transmembrane region" description="Helical" evidence="6">
    <location>
        <begin position="51"/>
        <end position="70"/>
    </location>
</feature>
<feature type="compositionally biased region" description="Pro residues" evidence="5">
    <location>
        <begin position="30"/>
        <end position="39"/>
    </location>
</feature>
<reference evidence="8 9" key="1">
    <citation type="submission" date="2017-10" db="EMBL/GenBank/DDBJ databases">
        <title>Sequencing the genomes of 1000 actinobacteria strains.</title>
        <authorList>
            <person name="Klenk H.-P."/>
        </authorList>
    </citation>
    <scope>NUCLEOTIDE SEQUENCE [LARGE SCALE GENOMIC DNA]</scope>
    <source>
        <strain evidence="8 9">DSM 15597</strain>
    </source>
</reference>
<evidence type="ECO:0000256" key="4">
    <source>
        <dbReference type="ARBA" id="ARBA00023136"/>
    </source>
</evidence>
<evidence type="ECO:0000256" key="6">
    <source>
        <dbReference type="SAM" id="Phobius"/>
    </source>
</evidence>
<keyword evidence="1" id="KW-1003">Cell membrane</keyword>
<name>A0A2A9CUH2_9ACTN</name>